<name>A0AAV4Q8V0_CAEEX</name>
<accession>A0AAV4Q8V0</accession>
<reference evidence="1 2" key="1">
    <citation type="submission" date="2021-06" db="EMBL/GenBank/DDBJ databases">
        <title>Caerostris extrusa draft genome.</title>
        <authorList>
            <person name="Kono N."/>
            <person name="Arakawa K."/>
        </authorList>
    </citation>
    <scope>NUCLEOTIDE SEQUENCE [LARGE SCALE GENOMIC DNA]</scope>
</reference>
<gene>
    <name evidence="1" type="ORF">CEXT_542851</name>
</gene>
<evidence type="ECO:0000313" key="1">
    <source>
        <dbReference type="EMBL" id="GIY04637.1"/>
    </source>
</evidence>
<evidence type="ECO:0000313" key="2">
    <source>
        <dbReference type="Proteomes" id="UP001054945"/>
    </source>
</evidence>
<organism evidence="1 2">
    <name type="scientific">Caerostris extrusa</name>
    <name type="common">Bark spider</name>
    <name type="synonym">Caerostris bankana</name>
    <dbReference type="NCBI Taxonomy" id="172846"/>
    <lineage>
        <taxon>Eukaryota</taxon>
        <taxon>Metazoa</taxon>
        <taxon>Ecdysozoa</taxon>
        <taxon>Arthropoda</taxon>
        <taxon>Chelicerata</taxon>
        <taxon>Arachnida</taxon>
        <taxon>Araneae</taxon>
        <taxon>Araneomorphae</taxon>
        <taxon>Entelegynae</taxon>
        <taxon>Araneoidea</taxon>
        <taxon>Araneidae</taxon>
        <taxon>Caerostris</taxon>
    </lineage>
</organism>
<dbReference type="Proteomes" id="UP001054945">
    <property type="component" value="Unassembled WGS sequence"/>
</dbReference>
<protein>
    <submittedName>
        <fullName evidence="1">Uncharacterized protein</fullName>
    </submittedName>
</protein>
<proteinExistence type="predicted"/>
<sequence>MSGKFIIITASGVGGFKNKEITLAPLGDNSSSNNNNNVSARVIVLQDSPCEPEELDKSELLPSAEHIVSIPPTPYQEDPPKTNKCLGSLIFTAAVGDNLQWR</sequence>
<comment type="caution">
    <text evidence="1">The sequence shown here is derived from an EMBL/GenBank/DDBJ whole genome shotgun (WGS) entry which is preliminary data.</text>
</comment>
<keyword evidence="2" id="KW-1185">Reference proteome</keyword>
<dbReference type="AlphaFoldDB" id="A0AAV4Q8V0"/>
<dbReference type="EMBL" id="BPLR01005738">
    <property type="protein sequence ID" value="GIY04637.1"/>
    <property type="molecule type" value="Genomic_DNA"/>
</dbReference>